<evidence type="ECO:0000313" key="4">
    <source>
        <dbReference type="Proteomes" id="UP001231124"/>
    </source>
</evidence>
<organism evidence="3 4">
    <name type="scientific">Methylobacterium aerolatum</name>
    <dbReference type="NCBI Taxonomy" id="418708"/>
    <lineage>
        <taxon>Bacteria</taxon>
        <taxon>Pseudomonadati</taxon>
        <taxon>Pseudomonadota</taxon>
        <taxon>Alphaproteobacteria</taxon>
        <taxon>Hyphomicrobiales</taxon>
        <taxon>Methylobacteriaceae</taxon>
        <taxon>Methylobacterium</taxon>
    </lineage>
</organism>
<feature type="transmembrane region" description="Helical" evidence="1">
    <location>
        <begin position="12"/>
        <end position="33"/>
    </location>
</feature>
<feature type="transmembrane region" description="Helical" evidence="1">
    <location>
        <begin position="137"/>
        <end position="155"/>
    </location>
</feature>
<keyword evidence="1" id="KW-1133">Transmembrane helix</keyword>
<proteinExistence type="predicted"/>
<name>A0ABU0HTJ2_9HYPH</name>
<feature type="transmembrane region" description="Helical" evidence="1">
    <location>
        <begin position="111"/>
        <end position="130"/>
    </location>
</feature>
<dbReference type="InterPro" id="IPR012429">
    <property type="entry name" value="HGSNAT_cat"/>
</dbReference>
<feature type="transmembrane region" description="Helical" evidence="1">
    <location>
        <begin position="53"/>
        <end position="75"/>
    </location>
</feature>
<gene>
    <name evidence="3" type="ORF">QO012_000135</name>
</gene>
<dbReference type="Pfam" id="PF07786">
    <property type="entry name" value="HGSNAT_cat"/>
    <property type="match status" value="1"/>
</dbReference>
<sequence length="322" mass="34411">MNAPPPPPPQRLAVIDAARAVALLAMACFHTVWDLGALHLTPENYAGTPTGRAAAQGIAGSFLVLVGVGLVLMNGRGVQLRPTLRRLGRIAGGALLVTLATRVVFPDAYVFFGILHCIAVASVIGLPFLFLPWLVTLLAAAAILAAPHVVQADWLDAPALWFLGLGRVTPRTNDYVPLVPWFGLVLIGIVAGRLGLPALARSRLAAWTPRNAIARFATFAGRHSLAVYLIHQPVLFGLVFLAAQVTGPNPKAAVRAFRADYRTLCTRSGGDATVCRLSARCTSDALNREGLIREDGRSFKPEEQARARLLAQECREAAEGDR</sequence>
<feature type="domain" description="Heparan-alpha-glucosaminide N-acetyltransferase catalytic" evidence="2">
    <location>
        <begin position="11"/>
        <end position="233"/>
    </location>
</feature>
<keyword evidence="1" id="KW-0812">Transmembrane</keyword>
<keyword evidence="4" id="KW-1185">Reference proteome</keyword>
<dbReference type="EMBL" id="JAUSVP010000001">
    <property type="protein sequence ID" value="MDQ0445657.1"/>
    <property type="molecule type" value="Genomic_DNA"/>
</dbReference>
<keyword evidence="1" id="KW-0472">Membrane</keyword>
<evidence type="ECO:0000313" key="3">
    <source>
        <dbReference type="EMBL" id="MDQ0445657.1"/>
    </source>
</evidence>
<accession>A0ABU0HTJ2</accession>
<feature type="transmembrane region" description="Helical" evidence="1">
    <location>
        <begin position="225"/>
        <end position="243"/>
    </location>
</feature>
<feature type="transmembrane region" description="Helical" evidence="1">
    <location>
        <begin position="87"/>
        <end position="105"/>
    </location>
</feature>
<protein>
    <submittedName>
        <fullName evidence="3">Membrane protein</fullName>
    </submittedName>
</protein>
<evidence type="ECO:0000259" key="2">
    <source>
        <dbReference type="Pfam" id="PF07786"/>
    </source>
</evidence>
<comment type="caution">
    <text evidence="3">The sequence shown here is derived from an EMBL/GenBank/DDBJ whole genome shotgun (WGS) entry which is preliminary data.</text>
</comment>
<feature type="transmembrane region" description="Helical" evidence="1">
    <location>
        <begin position="175"/>
        <end position="196"/>
    </location>
</feature>
<dbReference type="Proteomes" id="UP001231124">
    <property type="component" value="Unassembled WGS sequence"/>
</dbReference>
<reference evidence="3 4" key="1">
    <citation type="submission" date="2023-07" db="EMBL/GenBank/DDBJ databases">
        <title>Genomic Encyclopedia of Type Strains, Phase IV (KMG-IV): sequencing the most valuable type-strain genomes for metagenomic binning, comparative biology and taxonomic classification.</title>
        <authorList>
            <person name="Goeker M."/>
        </authorList>
    </citation>
    <scope>NUCLEOTIDE SEQUENCE [LARGE SCALE GENOMIC DNA]</scope>
    <source>
        <strain evidence="3 4">DSM 19013</strain>
    </source>
</reference>
<dbReference type="RefSeq" id="WP_238205603.1">
    <property type="nucleotide sequence ID" value="NZ_BPQE01000023.1"/>
</dbReference>
<evidence type="ECO:0000256" key="1">
    <source>
        <dbReference type="SAM" id="Phobius"/>
    </source>
</evidence>